<dbReference type="AlphaFoldDB" id="A0A9W3DU04"/>
<dbReference type="InterPro" id="IPR005162">
    <property type="entry name" value="Retrotrans_gag_dom"/>
</dbReference>
<evidence type="ECO:0000313" key="5">
    <source>
        <dbReference type="RefSeq" id="XP_056867295.1"/>
    </source>
</evidence>
<feature type="domain" description="CCHC-type" evidence="3">
    <location>
        <begin position="381"/>
        <end position="396"/>
    </location>
</feature>
<dbReference type="GeneID" id="130512876"/>
<dbReference type="KEGG" id="rsz:130512876"/>
<dbReference type="PANTHER" id="PTHR34482:SF49">
    <property type="entry name" value="RETROTRANSPOSON GAG DOMAIN-CONTAINING PROTEIN"/>
    <property type="match status" value="1"/>
</dbReference>
<evidence type="ECO:0000256" key="2">
    <source>
        <dbReference type="SAM" id="MobiDB-lite"/>
    </source>
</evidence>
<name>A0A9W3DU04_RAPSA</name>
<dbReference type="Gene3D" id="4.10.60.10">
    <property type="entry name" value="Zinc finger, CCHC-type"/>
    <property type="match status" value="1"/>
</dbReference>
<reference evidence="5" key="2">
    <citation type="submission" date="2025-08" db="UniProtKB">
        <authorList>
            <consortium name="RefSeq"/>
        </authorList>
    </citation>
    <scope>IDENTIFICATION</scope>
    <source>
        <tissue evidence="5">Leaf</tissue>
    </source>
</reference>
<feature type="region of interest" description="Disordered" evidence="2">
    <location>
        <begin position="1"/>
        <end position="39"/>
    </location>
</feature>
<dbReference type="SUPFAM" id="SSF57756">
    <property type="entry name" value="Retrovirus zinc finger-like domains"/>
    <property type="match status" value="1"/>
</dbReference>
<sequence>MPPKRGTKRTRTVRARVDAREVADDQAPPVDVQTEGVPPVAPPIDQAALMQMVQAAATQAAQAAIQQVTQEAARVAAQEAARVAAQEVARQLAAAQVPPQQVPAAQIPQVPLQQVPTAHIPQVPLQQVPAAQIPQVPLQQVPGQQILPPPPPLPQVYPAHDERYYRLTSMMKNMGMEHFVGTVDPTAAYDWKLSLQRKLENINCPSEFKLRLAMQYLRGDALVWWEGVRLNHGPDILTFEDFIEEFDKKYFPKQAMDRKKRDFEHVSQGDLSIKQYEVKFNQLRRFVGGGIPEEELIRKFLDGMRLDIRNKCNVATYYRLGDLVEKAAEQEAGWIEEQKLLKEAQPKSGKTSESQKRTWEQLGAPKCGKCHRHHFGECVQCHNCGRMGHVSKYCRSRPVDVQGTGHIAAGPGSCYNCGQTGHFFRECPTRGHATLPPLPKRQATDP</sequence>
<dbReference type="PANTHER" id="PTHR34482">
    <property type="entry name" value="DNA DAMAGE-INDUCIBLE PROTEIN 1-LIKE"/>
    <property type="match status" value="1"/>
</dbReference>
<dbReference type="GO" id="GO:0008270">
    <property type="term" value="F:zinc ion binding"/>
    <property type="evidence" value="ECO:0007669"/>
    <property type="project" value="UniProtKB-KW"/>
</dbReference>
<dbReference type="InterPro" id="IPR036875">
    <property type="entry name" value="Znf_CCHC_sf"/>
</dbReference>
<dbReference type="Pfam" id="PF03732">
    <property type="entry name" value="Retrotrans_gag"/>
    <property type="match status" value="1"/>
</dbReference>
<protein>
    <submittedName>
        <fullName evidence="5">Uncharacterized protein LOC130512876</fullName>
    </submittedName>
</protein>
<dbReference type="Proteomes" id="UP000504610">
    <property type="component" value="Chromosome 5"/>
</dbReference>
<dbReference type="PROSITE" id="PS50158">
    <property type="entry name" value="ZF_CCHC"/>
    <property type="match status" value="2"/>
</dbReference>
<dbReference type="SMART" id="SM00343">
    <property type="entry name" value="ZnF_C2HC"/>
    <property type="match status" value="2"/>
</dbReference>
<keyword evidence="1" id="KW-0862">Zinc</keyword>
<keyword evidence="1" id="KW-0863">Zinc-finger</keyword>
<gene>
    <name evidence="5" type="primary">LOC130512876</name>
</gene>
<accession>A0A9W3DU04</accession>
<dbReference type="InterPro" id="IPR001878">
    <property type="entry name" value="Znf_CCHC"/>
</dbReference>
<feature type="domain" description="CCHC-type" evidence="3">
    <location>
        <begin position="414"/>
        <end position="428"/>
    </location>
</feature>
<evidence type="ECO:0000313" key="4">
    <source>
        <dbReference type="Proteomes" id="UP000504610"/>
    </source>
</evidence>
<evidence type="ECO:0000259" key="3">
    <source>
        <dbReference type="PROSITE" id="PS50158"/>
    </source>
</evidence>
<dbReference type="RefSeq" id="XP_056867295.1">
    <property type="nucleotide sequence ID" value="XM_057011315.1"/>
</dbReference>
<feature type="compositionally biased region" description="Basic residues" evidence="2">
    <location>
        <begin position="1"/>
        <end position="14"/>
    </location>
</feature>
<organism evidence="4 5">
    <name type="scientific">Raphanus sativus</name>
    <name type="common">Radish</name>
    <name type="synonym">Raphanus raphanistrum var. sativus</name>
    <dbReference type="NCBI Taxonomy" id="3726"/>
    <lineage>
        <taxon>Eukaryota</taxon>
        <taxon>Viridiplantae</taxon>
        <taxon>Streptophyta</taxon>
        <taxon>Embryophyta</taxon>
        <taxon>Tracheophyta</taxon>
        <taxon>Spermatophyta</taxon>
        <taxon>Magnoliopsida</taxon>
        <taxon>eudicotyledons</taxon>
        <taxon>Gunneridae</taxon>
        <taxon>Pentapetalae</taxon>
        <taxon>rosids</taxon>
        <taxon>malvids</taxon>
        <taxon>Brassicales</taxon>
        <taxon>Brassicaceae</taxon>
        <taxon>Brassiceae</taxon>
        <taxon>Raphanus</taxon>
    </lineage>
</organism>
<keyword evidence="4" id="KW-1185">Reference proteome</keyword>
<dbReference type="Pfam" id="PF00098">
    <property type="entry name" value="zf-CCHC"/>
    <property type="match status" value="2"/>
</dbReference>
<evidence type="ECO:0000256" key="1">
    <source>
        <dbReference type="PROSITE-ProRule" id="PRU00047"/>
    </source>
</evidence>
<dbReference type="GO" id="GO:0003676">
    <property type="term" value="F:nucleic acid binding"/>
    <property type="evidence" value="ECO:0007669"/>
    <property type="project" value="InterPro"/>
</dbReference>
<keyword evidence="1" id="KW-0479">Metal-binding</keyword>
<reference evidence="4" key="1">
    <citation type="journal article" date="2019" name="Database">
        <title>The radish genome database (RadishGD): an integrated information resource for radish genomics.</title>
        <authorList>
            <person name="Yu H.J."/>
            <person name="Baek S."/>
            <person name="Lee Y.J."/>
            <person name="Cho A."/>
            <person name="Mun J.H."/>
        </authorList>
    </citation>
    <scope>NUCLEOTIDE SEQUENCE [LARGE SCALE GENOMIC DNA]</scope>
    <source>
        <strain evidence="4">cv. WK10039</strain>
    </source>
</reference>
<dbReference type="OrthoDB" id="1103857at2759"/>
<proteinExistence type="predicted"/>